<accession>A0A9C7CEA0</accession>
<organism evidence="1">
    <name type="scientific">Trachysalambria curvirostris nimavirus</name>
    <dbReference type="NCBI Taxonomy" id="2984282"/>
    <lineage>
        <taxon>Viruses</taxon>
        <taxon>Viruses incertae sedis</taxon>
        <taxon>Naldaviricetes</taxon>
        <taxon>Nimaviridae</taxon>
    </lineage>
</organism>
<reference evidence="1" key="1">
    <citation type="submission" date="2022-10" db="EMBL/GenBank/DDBJ databases">
        <title>Genome sequences of endogenous nimaviruses in decapod crustaceans.</title>
        <authorList>
            <person name="Kawato S."/>
            <person name="Nozaki R."/>
            <person name="Kondo H."/>
            <person name="Hirono I."/>
        </authorList>
    </citation>
    <scope>NUCLEOTIDE SEQUENCE</scope>
    <source>
        <strain evidence="1">Ube2021</strain>
    </source>
</reference>
<name>A0A9C7CEA0_9VIRU</name>
<sequence>MAVSILENYMKATSAAVLKVASSIEKLWEGENGTTSRDMAAALSVALYGAPPKPTVGDVAGVLSYGGRRPVCDASLAKEATLAVSAARYGIDSTRSFAESAANQICRIMGDAVPTASSVLHGVSSTYSQRRVFIGLDKENEPTVDCSKYKMDGNRTQVTQLMFESSSVLAEVEKNLGSIFSKIQNPEIAGNLKNYVKQTATNKSMGLIVSWGDRVETKLIESEGCTNNYSVSWCARDDIHSALVDIMRHVGKSYCLRATQLTSASDIASFKKAIDTCYNALMAETHERIICNVLFYANFKVVEMDPKMCVRESLGAAASTQAYPTLIKRRTPNETLFFLCFLFKIMPPDFVHTVLTFPMKGMSYHGRSGTRLGPLLSSHDPHFQEFWVHSQGLLDKRSDTVTRLSQSGVRCDAVDATANLTGPVYVLVMAVANSFQAQRACSLGILQQVETQYRTWNKFVQG</sequence>
<evidence type="ECO:0000313" key="1">
    <source>
        <dbReference type="EMBL" id="BDT63019.1"/>
    </source>
</evidence>
<proteinExistence type="predicted"/>
<protein>
    <submittedName>
        <fullName evidence="1">Wsv308-like protein</fullName>
    </submittedName>
</protein>
<dbReference type="EMBL" id="LC738880">
    <property type="protein sequence ID" value="BDT63019.1"/>
    <property type="molecule type" value="Genomic_DNA"/>
</dbReference>